<gene>
    <name evidence="2" type="ORF">G2W53_008164</name>
</gene>
<comment type="caution">
    <text evidence="2">The sequence shown here is derived from an EMBL/GenBank/DDBJ whole genome shotgun (WGS) entry which is preliminary data.</text>
</comment>
<evidence type="ECO:0000313" key="3">
    <source>
        <dbReference type="Proteomes" id="UP000634136"/>
    </source>
</evidence>
<protein>
    <submittedName>
        <fullName evidence="2">Uncharacterized protein</fullName>
    </submittedName>
</protein>
<organism evidence="2 3">
    <name type="scientific">Senna tora</name>
    <dbReference type="NCBI Taxonomy" id="362788"/>
    <lineage>
        <taxon>Eukaryota</taxon>
        <taxon>Viridiplantae</taxon>
        <taxon>Streptophyta</taxon>
        <taxon>Embryophyta</taxon>
        <taxon>Tracheophyta</taxon>
        <taxon>Spermatophyta</taxon>
        <taxon>Magnoliopsida</taxon>
        <taxon>eudicotyledons</taxon>
        <taxon>Gunneridae</taxon>
        <taxon>Pentapetalae</taxon>
        <taxon>rosids</taxon>
        <taxon>fabids</taxon>
        <taxon>Fabales</taxon>
        <taxon>Fabaceae</taxon>
        <taxon>Caesalpinioideae</taxon>
        <taxon>Cassia clade</taxon>
        <taxon>Senna</taxon>
    </lineage>
</organism>
<dbReference type="Proteomes" id="UP000634136">
    <property type="component" value="Unassembled WGS sequence"/>
</dbReference>
<keyword evidence="3" id="KW-1185">Reference proteome</keyword>
<accession>A0A834X882</accession>
<evidence type="ECO:0000256" key="1">
    <source>
        <dbReference type="SAM" id="MobiDB-lite"/>
    </source>
</evidence>
<evidence type="ECO:0000313" key="2">
    <source>
        <dbReference type="EMBL" id="KAF7839682.1"/>
    </source>
</evidence>
<feature type="region of interest" description="Disordered" evidence="1">
    <location>
        <begin position="74"/>
        <end position="94"/>
    </location>
</feature>
<sequence>MAKVLDVARWWKMMLHPYRRLRRRIVLHFEVLGSMKEKLQRNSPALRHNSKSLQDMAVIPWYLQARPELVASSRTGAGSSLGCRVKSRQCDLQP</sequence>
<name>A0A834X882_9FABA</name>
<dbReference type="EMBL" id="JAAIUW010000003">
    <property type="protein sequence ID" value="KAF7839682.1"/>
    <property type="molecule type" value="Genomic_DNA"/>
</dbReference>
<dbReference type="AlphaFoldDB" id="A0A834X882"/>
<proteinExistence type="predicted"/>
<reference evidence="2" key="1">
    <citation type="submission" date="2020-09" db="EMBL/GenBank/DDBJ databases">
        <title>Genome-Enabled Discovery of Anthraquinone Biosynthesis in Senna tora.</title>
        <authorList>
            <person name="Kang S.-H."/>
            <person name="Pandey R.P."/>
            <person name="Lee C.-M."/>
            <person name="Sim J.-S."/>
            <person name="Jeong J.-T."/>
            <person name="Choi B.-S."/>
            <person name="Jung M."/>
            <person name="Ginzburg D."/>
            <person name="Zhao K."/>
            <person name="Won S.Y."/>
            <person name="Oh T.-J."/>
            <person name="Yu Y."/>
            <person name="Kim N.-H."/>
            <person name="Lee O.R."/>
            <person name="Lee T.-H."/>
            <person name="Bashyal P."/>
            <person name="Kim T.-S."/>
            <person name="Lee W.-H."/>
            <person name="Kawkins C."/>
            <person name="Kim C.-K."/>
            <person name="Kim J.S."/>
            <person name="Ahn B.O."/>
            <person name="Rhee S.Y."/>
            <person name="Sohng J.K."/>
        </authorList>
    </citation>
    <scope>NUCLEOTIDE SEQUENCE</scope>
    <source>
        <tissue evidence="2">Leaf</tissue>
    </source>
</reference>